<evidence type="ECO:0000256" key="12">
    <source>
        <dbReference type="ARBA" id="ARBA00023136"/>
    </source>
</evidence>
<evidence type="ECO:0000256" key="3">
    <source>
        <dbReference type="ARBA" id="ARBA00022475"/>
    </source>
</evidence>
<evidence type="ECO:0000256" key="4">
    <source>
        <dbReference type="ARBA" id="ARBA00022516"/>
    </source>
</evidence>
<gene>
    <name evidence="20" type="ORF">UX86_C0003G0018</name>
</gene>
<keyword evidence="4" id="KW-0444">Lipid biosynthesis</keyword>
<keyword evidence="12 19" id="KW-0472">Membrane</keyword>
<dbReference type="GO" id="GO:0016301">
    <property type="term" value="F:kinase activity"/>
    <property type="evidence" value="ECO:0007669"/>
    <property type="project" value="UniProtKB-KW"/>
</dbReference>
<keyword evidence="8" id="KW-0418">Kinase</keyword>
<sequence>MTAFRKHHISVTHAVSGIYTALATQPNFRVHITLSLLAVVLGLSLDLSRLEWAAISFVIAAGLGFELLNTSIEFVVDLLTDQHHLLAKHAKDTAAAAMLVYAAGSVVVAGFIFIPKLLLLFIN</sequence>
<keyword evidence="18" id="KW-0479">Metal-binding</keyword>
<dbReference type="InterPro" id="IPR036945">
    <property type="entry name" value="DAGK_sf"/>
</dbReference>
<feature type="transmembrane region" description="Helical" evidence="19">
    <location>
        <begin position="96"/>
        <end position="122"/>
    </location>
</feature>
<dbReference type="CDD" id="cd14265">
    <property type="entry name" value="UDPK_IM_like"/>
    <property type="match status" value="1"/>
</dbReference>
<feature type="binding site" evidence="17">
    <location>
        <begin position="91"/>
        <end position="92"/>
    </location>
    <ligand>
        <name>ATP</name>
        <dbReference type="ChEBI" id="CHEBI:30616"/>
    </ligand>
</feature>
<comment type="subcellular location">
    <subcellularLocation>
        <location evidence="1">Cell membrane</location>
        <topology evidence="1">Multi-pass membrane protein</topology>
    </subcellularLocation>
</comment>
<feature type="binding site" evidence="16">
    <location>
        <position position="66"/>
    </location>
    <ligand>
        <name>substrate</name>
    </ligand>
</feature>
<evidence type="ECO:0000256" key="10">
    <source>
        <dbReference type="ARBA" id="ARBA00022989"/>
    </source>
</evidence>
<feature type="transmembrane region" description="Helical" evidence="19">
    <location>
        <begin position="28"/>
        <end position="45"/>
    </location>
</feature>
<dbReference type="EMBL" id="LCNU01000003">
    <property type="protein sequence ID" value="KKU64923.1"/>
    <property type="molecule type" value="Genomic_DNA"/>
</dbReference>
<feature type="binding site" evidence="18">
    <location>
        <position position="73"/>
    </location>
    <ligand>
        <name>a divalent metal cation</name>
        <dbReference type="ChEBI" id="CHEBI:60240"/>
    </ligand>
</feature>
<evidence type="ECO:0000256" key="11">
    <source>
        <dbReference type="ARBA" id="ARBA00023098"/>
    </source>
</evidence>
<dbReference type="PANTHER" id="PTHR34299:SF1">
    <property type="entry name" value="DIACYLGLYCEROL KINASE"/>
    <property type="match status" value="1"/>
</dbReference>
<comment type="similarity">
    <text evidence="2">Belongs to the bacterial diacylglycerol kinase family.</text>
</comment>
<evidence type="ECO:0000256" key="18">
    <source>
        <dbReference type="PIRSR" id="PIRSR600829-4"/>
    </source>
</evidence>
<dbReference type="InterPro" id="IPR033717">
    <property type="entry name" value="UDPK"/>
</dbReference>
<keyword evidence="5" id="KW-0808">Transferase</keyword>
<dbReference type="Gene3D" id="1.10.287.3610">
    <property type="match status" value="1"/>
</dbReference>
<comment type="cofactor">
    <cofactor evidence="18">
        <name>Mg(2+)</name>
        <dbReference type="ChEBI" id="CHEBI:18420"/>
    </cofactor>
    <text evidence="18">Mn(2+), Zn(2+), Cd(2+) and Co(2+) support activity to lesser extents.</text>
</comment>
<evidence type="ECO:0000256" key="16">
    <source>
        <dbReference type="PIRSR" id="PIRSR600829-2"/>
    </source>
</evidence>
<dbReference type="GO" id="GO:0008654">
    <property type="term" value="P:phospholipid biosynthetic process"/>
    <property type="evidence" value="ECO:0007669"/>
    <property type="project" value="UniProtKB-KW"/>
</dbReference>
<keyword evidence="11" id="KW-0443">Lipid metabolism</keyword>
<dbReference type="GO" id="GO:0005886">
    <property type="term" value="C:plasma membrane"/>
    <property type="evidence" value="ECO:0007669"/>
    <property type="project" value="UniProtKB-SubCell"/>
</dbReference>
<dbReference type="Proteomes" id="UP000034502">
    <property type="component" value="Unassembled WGS sequence"/>
</dbReference>
<evidence type="ECO:0000256" key="9">
    <source>
        <dbReference type="ARBA" id="ARBA00022840"/>
    </source>
</evidence>
<dbReference type="GO" id="GO:0046872">
    <property type="term" value="F:metal ion binding"/>
    <property type="evidence" value="ECO:0007669"/>
    <property type="project" value="UniProtKB-KW"/>
</dbReference>
<evidence type="ECO:0000256" key="19">
    <source>
        <dbReference type="SAM" id="Phobius"/>
    </source>
</evidence>
<feature type="binding site" evidence="17">
    <location>
        <position position="73"/>
    </location>
    <ligand>
        <name>ATP</name>
        <dbReference type="ChEBI" id="CHEBI:30616"/>
    </ligand>
</feature>
<evidence type="ECO:0000313" key="20">
    <source>
        <dbReference type="EMBL" id="KKU64923.1"/>
    </source>
</evidence>
<organism evidence="20 21">
    <name type="scientific">Candidatus Amesbacteria bacterium GW2011_GWC1_47_15</name>
    <dbReference type="NCBI Taxonomy" id="1618364"/>
    <lineage>
        <taxon>Bacteria</taxon>
        <taxon>Candidatus Amesiibacteriota</taxon>
    </lineage>
</organism>
<evidence type="ECO:0000256" key="13">
    <source>
        <dbReference type="ARBA" id="ARBA00023209"/>
    </source>
</evidence>
<dbReference type="AlphaFoldDB" id="A0A0G1UFN7"/>
<keyword evidence="3" id="KW-1003">Cell membrane</keyword>
<name>A0A0G1UFN7_9BACT</name>
<proteinExistence type="inferred from homology"/>
<dbReference type="GO" id="GO:0005524">
    <property type="term" value="F:ATP binding"/>
    <property type="evidence" value="ECO:0007669"/>
    <property type="project" value="UniProtKB-KW"/>
</dbReference>
<keyword evidence="7 17" id="KW-0547">Nucleotide-binding</keyword>
<feature type="active site" description="Proton acceptor" evidence="15">
    <location>
        <position position="66"/>
    </location>
</feature>
<keyword evidence="9 17" id="KW-0067">ATP-binding</keyword>
<dbReference type="InterPro" id="IPR000829">
    <property type="entry name" value="DAGK"/>
</dbReference>
<comment type="caution">
    <text evidence="20">The sequence shown here is derived from an EMBL/GenBank/DDBJ whole genome shotgun (WGS) entry which is preliminary data.</text>
</comment>
<evidence type="ECO:0000256" key="14">
    <source>
        <dbReference type="ARBA" id="ARBA00023264"/>
    </source>
</evidence>
<keyword evidence="14" id="KW-1208">Phospholipid metabolism</keyword>
<evidence type="ECO:0000256" key="5">
    <source>
        <dbReference type="ARBA" id="ARBA00022679"/>
    </source>
</evidence>
<evidence type="ECO:0000256" key="15">
    <source>
        <dbReference type="PIRSR" id="PIRSR600829-1"/>
    </source>
</evidence>
<protein>
    <recommendedName>
        <fullName evidence="22">Diacylglycerol kinase</fullName>
    </recommendedName>
</protein>
<evidence type="ECO:0000256" key="8">
    <source>
        <dbReference type="ARBA" id="ARBA00022777"/>
    </source>
</evidence>
<keyword evidence="13" id="KW-0594">Phospholipid biosynthesis</keyword>
<dbReference type="Pfam" id="PF01219">
    <property type="entry name" value="DAGK_prokar"/>
    <property type="match status" value="1"/>
</dbReference>
<dbReference type="PROSITE" id="PS01069">
    <property type="entry name" value="DAGK_PROKAR"/>
    <property type="match status" value="1"/>
</dbReference>
<dbReference type="STRING" id="1618364.UX86_C0003G0018"/>
<feature type="transmembrane region" description="Helical" evidence="19">
    <location>
        <begin position="52"/>
        <end position="76"/>
    </location>
</feature>
<evidence type="ECO:0000256" key="6">
    <source>
        <dbReference type="ARBA" id="ARBA00022692"/>
    </source>
</evidence>
<evidence type="ECO:0000313" key="21">
    <source>
        <dbReference type="Proteomes" id="UP000034502"/>
    </source>
</evidence>
<keyword evidence="6 19" id="KW-0812">Transmembrane</keyword>
<evidence type="ECO:0000256" key="17">
    <source>
        <dbReference type="PIRSR" id="PIRSR600829-3"/>
    </source>
</evidence>
<accession>A0A0G1UFN7</accession>
<evidence type="ECO:0000256" key="2">
    <source>
        <dbReference type="ARBA" id="ARBA00005967"/>
    </source>
</evidence>
<keyword evidence="10 19" id="KW-1133">Transmembrane helix</keyword>
<evidence type="ECO:0008006" key="22">
    <source>
        <dbReference type="Google" id="ProtNLM"/>
    </source>
</evidence>
<keyword evidence="18" id="KW-0460">Magnesium</keyword>
<evidence type="ECO:0000256" key="1">
    <source>
        <dbReference type="ARBA" id="ARBA00004651"/>
    </source>
</evidence>
<evidence type="ECO:0000256" key="7">
    <source>
        <dbReference type="ARBA" id="ARBA00022741"/>
    </source>
</evidence>
<dbReference type="PANTHER" id="PTHR34299">
    <property type="entry name" value="DIACYLGLYCEROL KINASE"/>
    <property type="match status" value="1"/>
</dbReference>
<reference evidence="20 21" key="1">
    <citation type="journal article" date="2015" name="Nature">
        <title>rRNA introns, odd ribosomes, and small enigmatic genomes across a large radiation of phyla.</title>
        <authorList>
            <person name="Brown C.T."/>
            <person name="Hug L.A."/>
            <person name="Thomas B.C."/>
            <person name="Sharon I."/>
            <person name="Castelle C.J."/>
            <person name="Singh A."/>
            <person name="Wilkins M.J."/>
            <person name="Williams K.H."/>
            <person name="Banfield J.F."/>
        </authorList>
    </citation>
    <scope>NUCLEOTIDE SEQUENCE [LARGE SCALE GENOMIC DNA]</scope>
</reference>